<gene>
    <name evidence="1" type="ORF">HNQ88_005194</name>
</gene>
<sequence>MVRIYPIFVLAEEINESQMNYSEAISWCYDNLNNPRVFVLQEEDIYFIQQKTCILDIINEEGDCMLQVGEDDWIISNEIKKRIYERFMTYIQDSSQKLKTYLNPIIDLFSIAIKENKNIYFLF</sequence>
<evidence type="ECO:0000313" key="2">
    <source>
        <dbReference type="Proteomes" id="UP001185092"/>
    </source>
</evidence>
<name>A0AAE4BVN3_9BACT</name>
<dbReference type="AlphaFoldDB" id="A0AAE4BVN3"/>
<reference evidence="1" key="1">
    <citation type="submission" date="2023-07" db="EMBL/GenBank/DDBJ databases">
        <title>Genomic Encyclopedia of Type Strains, Phase IV (KMG-IV): sequencing the most valuable type-strain genomes for metagenomic binning, comparative biology and taxonomic classification.</title>
        <authorList>
            <person name="Goeker M."/>
        </authorList>
    </citation>
    <scope>NUCLEOTIDE SEQUENCE</scope>
    <source>
        <strain evidence="1">DSM 26174</strain>
    </source>
</reference>
<dbReference type="InterPro" id="IPR031891">
    <property type="entry name" value="DMP12"/>
</dbReference>
<protein>
    <submittedName>
        <fullName evidence="1">Uncharacterized protein</fullName>
    </submittedName>
</protein>
<organism evidence="1 2">
    <name type="scientific">Aureibacter tunicatorum</name>
    <dbReference type="NCBI Taxonomy" id="866807"/>
    <lineage>
        <taxon>Bacteria</taxon>
        <taxon>Pseudomonadati</taxon>
        <taxon>Bacteroidota</taxon>
        <taxon>Cytophagia</taxon>
        <taxon>Cytophagales</taxon>
        <taxon>Persicobacteraceae</taxon>
        <taxon>Aureibacter</taxon>
    </lineage>
</organism>
<dbReference type="Pfam" id="PF16779">
    <property type="entry name" value="DMP12"/>
    <property type="match status" value="1"/>
</dbReference>
<dbReference type="Proteomes" id="UP001185092">
    <property type="component" value="Unassembled WGS sequence"/>
</dbReference>
<keyword evidence="2" id="KW-1185">Reference proteome</keyword>
<comment type="caution">
    <text evidence="1">The sequence shown here is derived from an EMBL/GenBank/DDBJ whole genome shotgun (WGS) entry which is preliminary data.</text>
</comment>
<dbReference type="Gene3D" id="3.40.1760.20">
    <property type="match status" value="1"/>
</dbReference>
<evidence type="ECO:0000313" key="1">
    <source>
        <dbReference type="EMBL" id="MDR6242097.1"/>
    </source>
</evidence>
<dbReference type="RefSeq" id="WP_309943480.1">
    <property type="nucleotide sequence ID" value="NZ_AP025305.1"/>
</dbReference>
<accession>A0AAE4BVN3</accession>
<proteinExistence type="predicted"/>
<dbReference type="InterPro" id="IPR038223">
    <property type="entry name" value="DMP12_sf"/>
</dbReference>
<dbReference type="EMBL" id="JAVDQD010000021">
    <property type="protein sequence ID" value="MDR6242097.1"/>
    <property type="molecule type" value="Genomic_DNA"/>
</dbReference>